<evidence type="ECO:0000313" key="3">
    <source>
        <dbReference type="Proteomes" id="UP000260983"/>
    </source>
</evidence>
<dbReference type="EMBL" id="QSUL01000027">
    <property type="protein sequence ID" value="RGN30341.1"/>
    <property type="molecule type" value="Genomic_DNA"/>
</dbReference>
<gene>
    <name evidence="2" type="ORF">DXB65_22950</name>
</gene>
<reference evidence="2 3" key="1">
    <citation type="submission" date="2018-08" db="EMBL/GenBank/DDBJ databases">
        <title>A genome reference for cultivated species of the human gut microbiota.</title>
        <authorList>
            <person name="Zou Y."/>
            <person name="Xue W."/>
            <person name="Luo G."/>
        </authorList>
    </citation>
    <scope>NUCLEOTIDE SEQUENCE [LARGE SCALE GENOMIC DNA]</scope>
    <source>
        <strain evidence="2 3">OM05-15BH</strain>
    </source>
</reference>
<dbReference type="RefSeq" id="WP_117725690.1">
    <property type="nucleotide sequence ID" value="NZ_CAUGNI010000044.1"/>
</dbReference>
<dbReference type="Proteomes" id="UP000260983">
    <property type="component" value="Unassembled WGS sequence"/>
</dbReference>
<evidence type="ECO:0000313" key="2">
    <source>
        <dbReference type="EMBL" id="RGN30341.1"/>
    </source>
</evidence>
<evidence type="ECO:0008006" key="4">
    <source>
        <dbReference type="Google" id="ProtNLM"/>
    </source>
</evidence>
<sequence length="218" mass="24933">MRHLLLFLSVLFCAVPRGYAQESSSFLFGDYQDAVIYLKNGRQVHNKMNYNLVSEKFYFIDEQDGQQVKILANADEVNIIKFGNRVFYPEKSAGIEILSSEPLFYVQYKGTARDKPKAAGYGGTSSVSSSTTYSMVGSNSGRLTAAYDPGQLELGKRYNVYWVEKKGKKKEIRNMKQFLKLNSPQREDLERYIKENKVKFDDAQQMLGLCMYADSLKK</sequence>
<feature type="chain" id="PRO_5017612090" description="DUF4369 domain-containing protein" evidence="1">
    <location>
        <begin position="21"/>
        <end position="218"/>
    </location>
</feature>
<dbReference type="AlphaFoldDB" id="A0A3E5AYB4"/>
<accession>A0A3E5AYB4</accession>
<proteinExistence type="predicted"/>
<comment type="caution">
    <text evidence="2">The sequence shown here is derived from an EMBL/GenBank/DDBJ whole genome shotgun (WGS) entry which is preliminary data.</text>
</comment>
<keyword evidence="1" id="KW-0732">Signal</keyword>
<evidence type="ECO:0000256" key="1">
    <source>
        <dbReference type="SAM" id="SignalP"/>
    </source>
</evidence>
<organism evidence="2 3">
    <name type="scientific">Bacteroides oleiciplenus</name>
    <dbReference type="NCBI Taxonomy" id="626931"/>
    <lineage>
        <taxon>Bacteria</taxon>
        <taxon>Pseudomonadati</taxon>
        <taxon>Bacteroidota</taxon>
        <taxon>Bacteroidia</taxon>
        <taxon>Bacteroidales</taxon>
        <taxon>Bacteroidaceae</taxon>
        <taxon>Bacteroides</taxon>
    </lineage>
</organism>
<protein>
    <recommendedName>
        <fullName evidence="4">DUF4369 domain-containing protein</fullName>
    </recommendedName>
</protein>
<feature type="signal peptide" evidence="1">
    <location>
        <begin position="1"/>
        <end position="20"/>
    </location>
</feature>
<name>A0A3E5AYB4_9BACE</name>